<name>A0ACA9R348_9GLOM</name>
<comment type="caution">
    <text evidence="1">The sequence shown here is derived from an EMBL/GenBank/DDBJ whole genome shotgun (WGS) entry which is preliminary data.</text>
</comment>
<feature type="non-terminal residue" evidence="1">
    <location>
        <position position="1"/>
    </location>
</feature>
<keyword evidence="2" id="KW-1185">Reference proteome</keyword>
<reference evidence="1" key="1">
    <citation type="submission" date="2021-06" db="EMBL/GenBank/DDBJ databases">
        <authorList>
            <person name="Kallberg Y."/>
            <person name="Tangrot J."/>
            <person name="Rosling A."/>
        </authorList>
    </citation>
    <scope>NUCLEOTIDE SEQUENCE</scope>
    <source>
        <strain evidence="1">IL203A</strain>
    </source>
</reference>
<dbReference type="EMBL" id="CAJVPU010059257">
    <property type="protein sequence ID" value="CAG8775039.1"/>
    <property type="molecule type" value="Genomic_DNA"/>
</dbReference>
<dbReference type="Proteomes" id="UP000789702">
    <property type="component" value="Unassembled WGS sequence"/>
</dbReference>
<evidence type="ECO:0000313" key="1">
    <source>
        <dbReference type="EMBL" id="CAG8775039.1"/>
    </source>
</evidence>
<gene>
    <name evidence="1" type="ORF">DHETER_LOCUS16065</name>
</gene>
<proteinExistence type="predicted"/>
<protein>
    <submittedName>
        <fullName evidence="1">3805_t:CDS:1</fullName>
    </submittedName>
</protein>
<feature type="non-terminal residue" evidence="1">
    <location>
        <position position="66"/>
    </location>
</feature>
<accession>A0ACA9R348</accession>
<evidence type="ECO:0000313" key="2">
    <source>
        <dbReference type="Proteomes" id="UP000789702"/>
    </source>
</evidence>
<organism evidence="1 2">
    <name type="scientific">Dentiscutata heterogama</name>
    <dbReference type="NCBI Taxonomy" id="1316150"/>
    <lineage>
        <taxon>Eukaryota</taxon>
        <taxon>Fungi</taxon>
        <taxon>Fungi incertae sedis</taxon>
        <taxon>Mucoromycota</taxon>
        <taxon>Glomeromycotina</taxon>
        <taxon>Glomeromycetes</taxon>
        <taxon>Diversisporales</taxon>
        <taxon>Gigasporaceae</taxon>
        <taxon>Dentiscutata</taxon>
    </lineage>
</organism>
<sequence>QHFVAIKLKPNVPVPPIANGWEKICAKSCKIWENLFLERIARFKKEYEDEYRYLQKENLEYDSAIE</sequence>